<dbReference type="Proteomes" id="UP000322080">
    <property type="component" value="Unassembled WGS sequence"/>
</dbReference>
<accession>A0A5D0RND3</accession>
<name>A0A5D0RND3_9RHOB</name>
<evidence type="ECO:0000313" key="3">
    <source>
        <dbReference type="Proteomes" id="UP000322080"/>
    </source>
</evidence>
<organism evidence="2 3">
    <name type="scientific">Maritimibacter fusiformis</name>
    <dbReference type="NCBI Taxonomy" id="2603819"/>
    <lineage>
        <taxon>Bacteria</taxon>
        <taxon>Pseudomonadati</taxon>
        <taxon>Pseudomonadota</taxon>
        <taxon>Alphaproteobacteria</taxon>
        <taxon>Rhodobacterales</taxon>
        <taxon>Roseobacteraceae</taxon>
        <taxon>Maritimibacter</taxon>
    </lineage>
</organism>
<keyword evidence="3" id="KW-1185">Reference proteome</keyword>
<comment type="caution">
    <text evidence="2">The sequence shown here is derived from an EMBL/GenBank/DDBJ whole genome shotgun (WGS) entry which is preliminary data.</text>
</comment>
<keyword evidence="1" id="KW-0812">Transmembrane</keyword>
<keyword evidence="1" id="KW-0472">Membrane</keyword>
<dbReference type="AlphaFoldDB" id="A0A5D0RND3"/>
<dbReference type="EMBL" id="VSIY01000004">
    <property type="protein sequence ID" value="TYB82466.1"/>
    <property type="molecule type" value="Genomic_DNA"/>
</dbReference>
<proteinExistence type="predicted"/>
<sequence>MSAAAPSSGFSDPDLWLRVRTAPLPVTRDGLDFAATLAAVRDMPLRDAHDLVTEYRRFLYLAALDQTMSVPPASVEMAWDLHRQSPDYTRFCTETLGASAVPGDGARNLGSSAAYRATRAAYRREFGEAPPSLIWPGRITPRLPRWLVLHGLILGASVVVAWLTALPAALAFGVGLSLALYGFDLWMSAHKRRRRLDIGAAVTGDLTHFLSAMDRS</sequence>
<evidence type="ECO:0000256" key="1">
    <source>
        <dbReference type="SAM" id="Phobius"/>
    </source>
</evidence>
<keyword evidence="1" id="KW-1133">Transmembrane helix</keyword>
<gene>
    <name evidence="2" type="ORF">FVF75_07050</name>
</gene>
<reference evidence="2 3" key="1">
    <citation type="submission" date="2019-08" db="EMBL/GenBank/DDBJ databases">
        <title>Identification of a novel species of the genus Boseongicola.</title>
        <authorList>
            <person name="Zhang X.-Q."/>
        </authorList>
    </citation>
    <scope>NUCLEOTIDE SEQUENCE [LARGE SCALE GENOMIC DNA]</scope>
    <source>
        <strain evidence="2 3">HY14</strain>
    </source>
</reference>
<protein>
    <submittedName>
        <fullName evidence="2">Uncharacterized protein</fullName>
    </submittedName>
</protein>
<evidence type="ECO:0000313" key="2">
    <source>
        <dbReference type="EMBL" id="TYB82466.1"/>
    </source>
</evidence>
<dbReference type="RefSeq" id="WP_148377229.1">
    <property type="nucleotide sequence ID" value="NZ_VSIY01000004.1"/>
</dbReference>
<feature type="transmembrane region" description="Helical" evidence="1">
    <location>
        <begin position="169"/>
        <end position="187"/>
    </location>
</feature>